<comment type="subunit">
    <text evidence="7">Homodimer.</text>
</comment>
<dbReference type="RefSeq" id="WP_311593963.1">
    <property type="nucleotide sequence ID" value="NZ_JAVRHV010000006.1"/>
</dbReference>
<keyword evidence="3 7" id="KW-0547">Nucleotide-binding</keyword>
<organism evidence="9 10">
    <name type="scientific">Urechidicola vernalis</name>
    <dbReference type="NCBI Taxonomy" id="3075600"/>
    <lineage>
        <taxon>Bacteria</taxon>
        <taxon>Pseudomonadati</taxon>
        <taxon>Bacteroidota</taxon>
        <taxon>Flavobacteriia</taxon>
        <taxon>Flavobacteriales</taxon>
        <taxon>Flavobacteriaceae</taxon>
        <taxon>Urechidicola</taxon>
    </lineage>
</organism>
<accession>A0ABU2Y835</accession>
<dbReference type="NCBIfam" id="NF011398">
    <property type="entry name" value="PRK14823.1"/>
    <property type="match status" value="1"/>
</dbReference>
<dbReference type="Proteomes" id="UP001252186">
    <property type="component" value="Unassembled WGS sequence"/>
</dbReference>
<evidence type="ECO:0000256" key="5">
    <source>
        <dbReference type="ARBA" id="ARBA00022842"/>
    </source>
</evidence>
<feature type="binding site" evidence="7">
    <location>
        <begin position="7"/>
        <end position="12"/>
    </location>
    <ligand>
        <name>substrate</name>
    </ligand>
</feature>
<dbReference type="NCBIfam" id="TIGR00042">
    <property type="entry name" value="RdgB/HAM1 family non-canonical purine NTP pyrophosphatase"/>
    <property type="match status" value="1"/>
</dbReference>
<feature type="binding site" evidence="7">
    <location>
        <begin position="147"/>
        <end position="150"/>
    </location>
    <ligand>
        <name>substrate</name>
    </ligand>
</feature>
<dbReference type="PANTHER" id="PTHR11067:SF9">
    <property type="entry name" value="INOSINE TRIPHOSPHATE PYROPHOSPHATASE"/>
    <property type="match status" value="1"/>
</dbReference>
<dbReference type="InterPro" id="IPR029001">
    <property type="entry name" value="ITPase-like_fam"/>
</dbReference>
<protein>
    <recommendedName>
        <fullName evidence="7">dITP/XTP pyrophosphatase</fullName>
        <ecNumber evidence="7">3.6.1.66</ecNumber>
    </recommendedName>
    <alternativeName>
        <fullName evidence="7">Non-canonical purine NTP pyrophosphatase</fullName>
    </alternativeName>
    <alternativeName>
        <fullName evidence="7">Non-standard purine NTP pyrophosphatase</fullName>
    </alternativeName>
    <alternativeName>
        <fullName evidence="7">Nucleoside-triphosphate diphosphatase</fullName>
    </alternativeName>
    <alternativeName>
        <fullName evidence="7">Nucleoside-triphosphate pyrophosphatase</fullName>
        <shortName evidence="7">NTPase</shortName>
    </alternativeName>
</protein>
<feature type="binding site" evidence="7">
    <location>
        <position position="170"/>
    </location>
    <ligand>
        <name>substrate</name>
    </ligand>
</feature>
<keyword evidence="10" id="KW-1185">Reference proteome</keyword>
<dbReference type="Pfam" id="PF01725">
    <property type="entry name" value="Ham1p_like"/>
    <property type="match status" value="1"/>
</dbReference>
<dbReference type="CDD" id="cd00515">
    <property type="entry name" value="HAM1"/>
    <property type="match status" value="1"/>
</dbReference>
<evidence type="ECO:0000256" key="7">
    <source>
        <dbReference type="HAMAP-Rule" id="MF_01405"/>
    </source>
</evidence>
<comment type="function">
    <text evidence="7">Pyrophosphatase that catalyzes the hydrolysis of nucleoside triphosphates to their monophosphate derivatives, with a high preference for the non-canonical purine nucleotides XTP (xanthosine triphosphate), dITP (deoxyinosine triphosphate) and ITP. Seems to function as a house-cleaning enzyme that removes non-canonical purine nucleotides from the nucleotide pool, thus preventing their incorporation into DNA/RNA and avoiding chromosomal lesions.</text>
</comment>
<comment type="caution">
    <text evidence="9">The sequence shown here is derived from an EMBL/GenBank/DDBJ whole genome shotgun (WGS) entry which is preliminary data.</text>
</comment>
<dbReference type="InterPro" id="IPR020922">
    <property type="entry name" value="dITP/XTP_pyrophosphatase"/>
</dbReference>
<dbReference type="InterPro" id="IPR002637">
    <property type="entry name" value="RdgB/HAM1"/>
</dbReference>
<evidence type="ECO:0000256" key="1">
    <source>
        <dbReference type="ARBA" id="ARBA00008023"/>
    </source>
</evidence>
<keyword evidence="6 7" id="KW-0546">Nucleotide metabolism</keyword>
<evidence type="ECO:0000313" key="10">
    <source>
        <dbReference type="Proteomes" id="UP001252186"/>
    </source>
</evidence>
<feature type="binding site" evidence="7">
    <location>
        <position position="67"/>
    </location>
    <ligand>
        <name>Mg(2+)</name>
        <dbReference type="ChEBI" id="CHEBI:18420"/>
    </ligand>
</feature>
<keyword evidence="2 7" id="KW-0479">Metal-binding</keyword>
<keyword evidence="5 7" id="KW-0460">Magnesium</keyword>
<feature type="active site" description="Proton acceptor" evidence="7">
    <location>
        <position position="67"/>
    </location>
</feature>
<dbReference type="Gene3D" id="3.90.950.10">
    <property type="match status" value="1"/>
</dbReference>
<feature type="binding site" evidence="7">
    <location>
        <position position="68"/>
    </location>
    <ligand>
        <name>substrate</name>
    </ligand>
</feature>
<dbReference type="SUPFAM" id="SSF52972">
    <property type="entry name" value="ITPase-like"/>
    <property type="match status" value="1"/>
</dbReference>
<comment type="catalytic activity">
    <reaction evidence="7">
        <text>XTP + H2O = XMP + diphosphate + H(+)</text>
        <dbReference type="Rhea" id="RHEA:28610"/>
        <dbReference type="ChEBI" id="CHEBI:15377"/>
        <dbReference type="ChEBI" id="CHEBI:15378"/>
        <dbReference type="ChEBI" id="CHEBI:33019"/>
        <dbReference type="ChEBI" id="CHEBI:57464"/>
        <dbReference type="ChEBI" id="CHEBI:61314"/>
        <dbReference type="EC" id="3.6.1.66"/>
    </reaction>
</comment>
<reference evidence="9 10" key="1">
    <citation type="submission" date="2023-09" db="EMBL/GenBank/DDBJ databases">
        <authorList>
            <person name="Rey-Velasco X."/>
        </authorList>
    </citation>
    <scope>NUCLEOTIDE SEQUENCE [LARGE SCALE GENOMIC DNA]</scope>
    <source>
        <strain evidence="9 10">P050</strain>
    </source>
</reference>
<name>A0ABU2Y835_9FLAO</name>
<evidence type="ECO:0000256" key="4">
    <source>
        <dbReference type="ARBA" id="ARBA00022801"/>
    </source>
</evidence>
<dbReference type="EMBL" id="JAVRHV010000006">
    <property type="protein sequence ID" value="MDT0553877.1"/>
    <property type="molecule type" value="Genomic_DNA"/>
</dbReference>
<feature type="binding site" evidence="7">
    <location>
        <begin position="175"/>
        <end position="176"/>
    </location>
    <ligand>
        <name>substrate</name>
    </ligand>
</feature>
<evidence type="ECO:0000313" key="9">
    <source>
        <dbReference type="EMBL" id="MDT0553877.1"/>
    </source>
</evidence>
<comment type="similarity">
    <text evidence="1 7 8">Belongs to the HAM1 NTPase family.</text>
</comment>
<evidence type="ECO:0000256" key="3">
    <source>
        <dbReference type="ARBA" id="ARBA00022741"/>
    </source>
</evidence>
<keyword evidence="4 7" id="KW-0378">Hydrolase</keyword>
<evidence type="ECO:0000256" key="2">
    <source>
        <dbReference type="ARBA" id="ARBA00022723"/>
    </source>
</evidence>
<dbReference type="PANTHER" id="PTHR11067">
    <property type="entry name" value="INOSINE TRIPHOSPHATE PYROPHOSPHATASE/HAM1 PROTEIN"/>
    <property type="match status" value="1"/>
</dbReference>
<comment type="caution">
    <text evidence="7">Lacks conserved residue(s) required for the propagation of feature annotation.</text>
</comment>
<evidence type="ECO:0000256" key="8">
    <source>
        <dbReference type="RuleBase" id="RU003781"/>
    </source>
</evidence>
<dbReference type="EC" id="3.6.1.66" evidence="7"/>
<dbReference type="HAMAP" id="MF_01405">
    <property type="entry name" value="Non_canon_purine_NTPase"/>
    <property type="match status" value="1"/>
</dbReference>
<sequence length="192" mass="21634">MKIVFATNNLNKLQEVQDLLPFFNVVGLKDIGCEEDIPETGDTLEENAKIKANFVKEKFGFNCISDDTGLEVEALNGEPGVHTARYSGDSRDPNKNMDKLLNELEGESNRKAQFRTAIALVLDDEQFVFEGVCKGEITKEKQGEKGFGYDPIFKPEGSYETFAEMDIDEKGRISHRGIAIQKLIIFLETIRY</sequence>
<gene>
    <name evidence="9" type="ORF">RM519_11515</name>
</gene>
<evidence type="ECO:0000256" key="6">
    <source>
        <dbReference type="ARBA" id="ARBA00023080"/>
    </source>
</evidence>
<comment type="cofactor">
    <cofactor evidence="7">
        <name>Mg(2+)</name>
        <dbReference type="ChEBI" id="CHEBI:18420"/>
    </cofactor>
    <text evidence="7">Binds 1 Mg(2+) ion per subunit.</text>
</comment>
<comment type="catalytic activity">
    <reaction evidence="7">
        <text>ITP + H2O = IMP + diphosphate + H(+)</text>
        <dbReference type="Rhea" id="RHEA:29399"/>
        <dbReference type="ChEBI" id="CHEBI:15377"/>
        <dbReference type="ChEBI" id="CHEBI:15378"/>
        <dbReference type="ChEBI" id="CHEBI:33019"/>
        <dbReference type="ChEBI" id="CHEBI:58053"/>
        <dbReference type="ChEBI" id="CHEBI:61402"/>
        <dbReference type="EC" id="3.6.1.66"/>
    </reaction>
</comment>
<comment type="catalytic activity">
    <reaction evidence="7">
        <text>dITP + H2O = dIMP + diphosphate + H(+)</text>
        <dbReference type="Rhea" id="RHEA:28342"/>
        <dbReference type="ChEBI" id="CHEBI:15377"/>
        <dbReference type="ChEBI" id="CHEBI:15378"/>
        <dbReference type="ChEBI" id="CHEBI:33019"/>
        <dbReference type="ChEBI" id="CHEBI:61194"/>
        <dbReference type="ChEBI" id="CHEBI:61382"/>
        <dbReference type="EC" id="3.6.1.66"/>
    </reaction>
</comment>
<proteinExistence type="inferred from homology"/>